<feature type="compositionally biased region" description="Polar residues" evidence="1">
    <location>
        <begin position="94"/>
        <end position="104"/>
    </location>
</feature>
<keyword evidence="3" id="KW-1185">Reference proteome</keyword>
<organism evidence="2 3">
    <name type="scientific">Gonapodya prolifera (strain JEL478)</name>
    <name type="common">Monoblepharis prolifera</name>
    <dbReference type="NCBI Taxonomy" id="1344416"/>
    <lineage>
        <taxon>Eukaryota</taxon>
        <taxon>Fungi</taxon>
        <taxon>Fungi incertae sedis</taxon>
        <taxon>Chytridiomycota</taxon>
        <taxon>Chytridiomycota incertae sedis</taxon>
        <taxon>Monoblepharidomycetes</taxon>
        <taxon>Monoblepharidales</taxon>
        <taxon>Gonapodyaceae</taxon>
        <taxon>Gonapodya</taxon>
    </lineage>
</organism>
<feature type="compositionally biased region" description="Polar residues" evidence="1">
    <location>
        <begin position="32"/>
        <end position="42"/>
    </location>
</feature>
<evidence type="ECO:0000313" key="3">
    <source>
        <dbReference type="Proteomes" id="UP000070544"/>
    </source>
</evidence>
<name>A0A139AQP1_GONPJ</name>
<evidence type="ECO:0000313" key="2">
    <source>
        <dbReference type="EMBL" id="KXS18823.1"/>
    </source>
</evidence>
<sequence>MRRGSGCGASSLDGLPGFPKAAPSAVERQLPSPDSSPKSGTIDSSDESSGSDDEYDPTVDAMATKSRGGKTTDLQQRSPVTSQSQRPAYPVINISVTGPQGETSPIVQKVDDHDDVEHDADLVKREPDDETLTLSHVVETPDAREHEHDHADDFPSEVLALLTQGDSHYDDHHIKLEDFLWTGEDHYDEMHQLSTTMESDFHHPSNTISVPSPGLSATPFPMPTFLPMAAVSSNNPMMSSTNVDVGGLLLANSFLPPSEGLDTVTHDHHDHLSPPNNYHHTRHLSLGELPLGGPNVFGMFAAMSQSQGNAPAPGAVAGAGAAQQSTHTRADAAAATAGRHDRVRSAPAVPGLDIASLRNVYHSQLSAGLSTTRLSVEVSPTAVSPTSPISPVYVTRAVSAADATMAPGLLQNLQNPFQTIIPAAMTGMIPARSRSASLASPVVPVPPTFINATQLHELHATGLLAASMVGVGVRGGGAIAVPQFVSPGAILLGNQPHGHGHGHAEAHARPPRRGLSTDSGPPPAIQERFDAAAVHLRW</sequence>
<feature type="compositionally biased region" description="Acidic residues" evidence="1">
    <location>
        <begin position="44"/>
        <end position="57"/>
    </location>
</feature>
<reference evidence="2 3" key="1">
    <citation type="journal article" date="2015" name="Genome Biol. Evol.">
        <title>Phylogenomic analyses indicate that early fungi evolved digesting cell walls of algal ancestors of land plants.</title>
        <authorList>
            <person name="Chang Y."/>
            <person name="Wang S."/>
            <person name="Sekimoto S."/>
            <person name="Aerts A.L."/>
            <person name="Choi C."/>
            <person name="Clum A."/>
            <person name="LaButti K.M."/>
            <person name="Lindquist E.A."/>
            <person name="Yee Ngan C."/>
            <person name="Ohm R.A."/>
            <person name="Salamov A.A."/>
            <person name="Grigoriev I.V."/>
            <person name="Spatafora J.W."/>
            <person name="Berbee M.L."/>
        </authorList>
    </citation>
    <scope>NUCLEOTIDE SEQUENCE [LARGE SCALE GENOMIC DNA]</scope>
    <source>
        <strain evidence="2 3">JEL478</strain>
    </source>
</reference>
<feature type="region of interest" description="Disordered" evidence="1">
    <location>
        <begin position="495"/>
        <end position="525"/>
    </location>
</feature>
<evidence type="ECO:0000256" key="1">
    <source>
        <dbReference type="SAM" id="MobiDB-lite"/>
    </source>
</evidence>
<accession>A0A139AQP1</accession>
<dbReference type="EMBL" id="KQ965740">
    <property type="protein sequence ID" value="KXS18823.1"/>
    <property type="molecule type" value="Genomic_DNA"/>
</dbReference>
<dbReference type="Proteomes" id="UP000070544">
    <property type="component" value="Unassembled WGS sequence"/>
</dbReference>
<proteinExistence type="predicted"/>
<gene>
    <name evidence="2" type="ORF">M427DRAFT_176884</name>
</gene>
<dbReference type="AlphaFoldDB" id="A0A139AQP1"/>
<protein>
    <submittedName>
        <fullName evidence="2">Uncharacterized protein</fullName>
    </submittedName>
</protein>
<feature type="region of interest" description="Disordered" evidence="1">
    <location>
        <begin position="1"/>
        <end position="104"/>
    </location>
</feature>
<feature type="compositionally biased region" description="Polar residues" evidence="1">
    <location>
        <begin position="72"/>
        <end position="86"/>
    </location>
</feature>